<proteinExistence type="inferred from homology"/>
<dbReference type="OrthoDB" id="5835829at2759"/>
<dbReference type="PANTHER" id="PTHR48047:SF69">
    <property type="entry name" value="UDP-GLUCOSYLTRANSFERASE"/>
    <property type="match status" value="1"/>
</dbReference>
<dbReference type="AlphaFoldDB" id="A0A4Q1BW30"/>
<dbReference type="Gene3D" id="3.40.50.2000">
    <property type="entry name" value="Glycogen Phosphorylase B"/>
    <property type="match status" value="2"/>
</dbReference>
<evidence type="ECO:0000256" key="1">
    <source>
        <dbReference type="ARBA" id="ARBA00009995"/>
    </source>
</evidence>
<comment type="caution">
    <text evidence="3">The sequence shown here is derived from an EMBL/GenBank/DDBJ whole genome shotgun (WGS) entry which is preliminary data.</text>
</comment>
<dbReference type="GO" id="GO:0035251">
    <property type="term" value="F:UDP-glucosyltransferase activity"/>
    <property type="evidence" value="ECO:0007669"/>
    <property type="project" value="TreeGrafter"/>
</dbReference>
<evidence type="ECO:0000313" key="4">
    <source>
        <dbReference type="Proteomes" id="UP000289152"/>
    </source>
</evidence>
<organism evidence="3 4">
    <name type="scientific">Tremella mesenterica</name>
    <name type="common">Jelly fungus</name>
    <dbReference type="NCBI Taxonomy" id="5217"/>
    <lineage>
        <taxon>Eukaryota</taxon>
        <taxon>Fungi</taxon>
        <taxon>Dikarya</taxon>
        <taxon>Basidiomycota</taxon>
        <taxon>Agaricomycotina</taxon>
        <taxon>Tremellomycetes</taxon>
        <taxon>Tremellales</taxon>
        <taxon>Tremellaceae</taxon>
        <taxon>Tremella</taxon>
    </lineage>
</organism>
<evidence type="ECO:0000256" key="2">
    <source>
        <dbReference type="ARBA" id="ARBA00022679"/>
    </source>
</evidence>
<dbReference type="InParanoid" id="A0A4Q1BW30"/>
<gene>
    <name evidence="3" type="ORF">M231_00345</name>
</gene>
<dbReference type="PANTHER" id="PTHR48047">
    <property type="entry name" value="GLYCOSYLTRANSFERASE"/>
    <property type="match status" value="1"/>
</dbReference>
<dbReference type="Pfam" id="PF00201">
    <property type="entry name" value="UDPGT"/>
    <property type="match status" value="1"/>
</dbReference>
<dbReference type="InterPro" id="IPR002213">
    <property type="entry name" value="UDP_glucos_trans"/>
</dbReference>
<evidence type="ECO:0000313" key="3">
    <source>
        <dbReference type="EMBL" id="RXK42355.1"/>
    </source>
</evidence>
<keyword evidence="4" id="KW-1185">Reference proteome</keyword>
<dbReference type="SUPFAM" id="SSF53756">
    <property type="entry name" value="UDP-Glycosyltransferase/glycogen phosphorylase"/>
    <property type="match status" value="1"/>
</dbReference>
<dbReference type="EMBL" id="SDIL01000002">
    <property type="protein sequence ID" value="RXK42355.1"/>
    <property type="molecule type" value="Genomic_DNA"/>
</dbReference>
<dbReference type="VEuPathDB" id="FungiDB:TREMEDRAFT_63504"/>
<sequence length="547" mass="62799">MEELVHLVVCPISAWGHLRPLFTLLSHLSHVHPQIRITVLSVPSVIPRIKHDLQKERWDYTSVPPLLAQELIQRRESFLNKLRFIGLEKDRGVMNQMWDPKTMDRQAEEFGELLEDVLVELLDQGYEIEREEQWPKPKLFIYDGFQVGFIPALEAATKRLRIPNRPKTMLFFPCLVSWAANCWATVEEGSDLARAVEKTDRIKIATGLDEAEAMGIAFSTFTNDIIKTPGLDPIYDRVYEVDRAQNRMLSSLDPQFHSIHSLPSLMAVRRSLWHQREYCDGFIFSWDPELEPEAREAFQRSTGKSCWPMGLQLAPEIWEGVLPRVDEQGEKIVRWLDHVKDVRGSGSVLYICFGSLFWPMRRPDLIETLLKGLVSNDQPFILFASAPNSLVTEEMRDVVNHYEWGYMKEGFGPQDLVLKHDAVGFFLSHMGTNSVAESILAGKPFLCMPYLGDQPDMTQRMSRQYGTAIELLQLRTNGVGQKTFDGQSILNTPEAVLTELAQVLGRIRGEEGLRMRENVIKLRERIIKSWREGGARNMIESFCDNWA</sequence>
<accession>A0A4Q1BW30</accession>
<reference evidence="3 4" key="1">
    <citation type="submission" date="2016-06" db="EMBL/GenBank/DDBJ databases">
        <title>Evolution of pathogenesis and genome organization in the Tremellales.</title>
        <authorList>
            <person name="Cuomo C."/>
            <person name="Litvintseva A."/>
            <person name="Heitman J."/>
            <person name="Chen Y."/>
            <person name="Sun S."/>
            <person name="Springer D."/>
            <person name="Dromer F."/>
            <person name="Young S."/>
            <person name="Zeng Q."/>
            <person name="Chapman S."/>
            <person name="Gujja S."/>
            <person name="Saif S."/>
            <person name="Birren B."/>
        </authorList>
    </citation>
    <scope>NUCLEOTIDE SEQUENCE [LARGE SCALE GENOMIC DNA]</scope>
    <source>
        <strain evidence="3 4">ATCC 28783</strain>
    </source>
</reference>
<keyword evidence="2" id="KW-0808">Transferase</keyword>
<protein>
    <submittedName>
        <fullName evidence="3">Uncharacterized protein</fullName>
    </submittedName>
</protein>
<name>A0A4Q1BW30_TREME</name>
<comment type="similarity">
    <text evidence="1">Belongs to the UDP-glycosyltransferase family.</text>
</comment>
<dbReference type="Proteomes" id="UP000289152">
    <property type="component" value="Unassembled WGS sequence"/>
</dbReference>